<comment type="caution">
    <text evidence="3">The sequence shown here is derived from an EMBL/GenBank/DDBJ whole genome shotgun (WGS) entry which is preliminary data.</text>
</comment>
<dbReference type="EMBL" id="JAVRJZ010000012">
    <property type="protein sequence ID" value="KAK2715673.1"/>
    <property type="molecule type" value="Genomic_DNA"/>
</dbReference>
<evidence type="ECO:0000313" key="3">
    <source>
        <dbReference type="EMBL" id="KAK2715673.1"/>
    </source>
</evidence>
<dbReference type="InterPro" id="IPR000859">
    <property type="entry name" value="CUB_dom"/>
</dbReference>
<accession>A0AA88HRC2</accession>
<evidence type="ECO:0000313" key="4">
    <source>
        <dbReference type="Proteomes" id="UP001187531"/>
    </source>
</evidence>
<feature type="domain" description="CUB" evidence="2">
    <location>
        <begin position="110"/>
        <end position="158"/>
    </location>
</feature>
<sequence length="163" mass="18738">MIIDVVGSLFIKKEGMKRMSTKILERIIPILRRIMIDENIEHVEVDLAILLGTYYERDHLIYDVTGNEYGIAFQGFNESIGQTVTLIEPEAVELQLMQQCCDCILFLSTFDKPFGVFQSPDYPKSYHHHISNTGCLLYTFQAKKDEIVELTFTTFDVGSFNPE</sequence>
<dbReference type="Proteomes" id="UP001187531">
    <property type="component" value="Unassembled WGS sequence"/>
</dbReference>
<dbReference type="InterPro" id="IPR035914">
    <property type="entry name" value="Sperma_CUB_dom_sf"/>
</dbReference>
<protein>
    <recommendedName>
        <fullName evidence="2">CUB domain-containing protein</fullName>
    </recommendedName>
</protein>
<proteinExistence type="predicted"/>
<gene>
    <name evidence="3" type="ORF">QYM36_010298</name>
</gene>
<dbReference type="Gene3D" id="2.60.120.290">
    <property type="entry name" value="Spermadhesin, CUB domain"/>
    <property type="match status" value="1"/>
</dbReference>
<keyword evidence="4" id="KW-1185">Reference proteome</keyword>
<evidence type="ECO:0000256" key="1">
    <source>
        <dbReference type="ARBA" id="ARBA00023157"/>
    </source>
</evidence>
<organism evidence="3 4">
    <name type="scientific">Artemia franciscana</name>
    <name type="common">Brine shrimp</name>
    <name type="synonym">Artemia sanfranciscana</name>
    <dbReference type="NCBI Taxonomy" id="6661"/>
    <lineage>
        <taxon>Eukaryota</taxon>
        <taxon>Metazoa</taxon>
        <taxon>Ecdysozoa</taxon>
        <taxon>Arthropoda</taxon>
        <taxon>Crustacea</taxon>
        <taxon>Branchiopoda</taxon>
        <taxon>Anostraca</taxon>
        <taxon>Artemiidae</taxon>
        <taxon>Artemia</taxon>
    </lineage>
</organism>
<keyword evidence="1" id="KW-1015">Disulfide bond</keyword>
<dbReference type="Pfam" id="PF00431">
    <property type="entry name" value="CUB"/>
    <property type="match status" value="1"/>
</dbReference>
<dbReference type="SUPFAM" id="SSF49854">
    <property type="entry name" value="Spermadhesin, CUB domain"/>
    <property type="match status" value="1"/>
</dbReference>
<evidence type="ECO:0000259" key="2">
    <source>
        <dbReference type="Pfam" id="PF00431"/>
    </source>
</evidence>
<reference evidence="3" key="1">
    <citation type="submission" date="2023-07" db="EMBL/GenBank/DDBJ databases">
        <title>Chromosome-level genome assembly of Artemia franciscana.</title>
        <authorList>
            <person name="Jo E."/>
        </authorList>
    </citation>
    <scope>NUCLEOTIDE SEQUENCE</scope>
    <source>
        <tissue evidence="3">Whole body</tissue>
    </source>
</reference>
<dbReference type="AlphaFoldDB" id="A0AA88HRC2"/>
<name>A0AA88HRC2_ARTSF</name>